<evidence type="ECO:0000256" key="1">
    <source>
        <dbReference type="ARBA" id="ARBA00004496"/>
    </source>
</evidence>
<sequence>MDQRVKKRVLHAGRGSLPPFADGDRVKFHFRSETTDEEPVLLDDSRKYKPMELILGKQFKLEVLEACVKTMLLGEVAEFTIDKALLHAYPIVAKTLRAAWDPAHKPPPTASGCCGMMMAAQQPQLGYPDLDGLLQRPQNLRIVIELLSAEAKSDYERESWALNEQEKLASVHRAARARQRPLP</sequence>
<keyword evidence="4" id="KW-0802">TPR repeat</keyword>
<dbReference type="GO" id="GO:0005737">
    <property type="term" value="C:cytoplasm"/>
    <property type="evidence" value="ECO:0007669"/>
    <property type="project" value="UniProtKB-SubCell"/>
</dbReference>
<evidence type="ECO:0000256" key="3">
    <source>
        <dbReference type="ARBA" id="ARBA00022737"/>
    </source>
</evidence>
<dbReference type="SUPFAM" id="SSF54534">
    <property type="entry name" value="FKBP-like"/>
    <property type="match status" value="1"/>
</dbReference>
<proteinExistence type="predicted"/>
<dbReference type="Proteomes" id="UP000440578">
    <property type="component" value="Unassembled WGS sequence"/>
</dbReference>
<accession>A0A6A4X522</accession>
<comment type="caution">
    <text evidence="6">The sequence shown here is derived from an EMBL/GenBank/DDBJ whole genome shotgun (WGS) entry which is preliminary data.</text>
</comment>
<dbReference type="PANTHER" id="PTHR11242:SF0">
    <property type="entry name" value="TPR_REGION DOMAIN-CONTAINING PROTEIN"/>
    <property type="match status" value="1"/>
</dbReference>
<evidence type="ECO:0000313" key="6">
    <source>
        <dbReference type="EMBL" id="KAF0313383.1"/>
    </source>
</evidence>
<protein>
    <submittedName>
        <fullName evidence="6">Aryl-hydrocarbon-interacting protein-like 1</fullName>
    </submittedName>
</protein>
<dbReference type="Gene3D" id="3.10.50.40">
    <property type="match status" value="1"/>
</dbReference>
<dbReference type="OrthoDB" id="5829758at2759"/>
<dbReference type="AlphaFoldDB" id="A0A6A4X522"/>
<dbReference type="EMBL" id="VIIS01000096">
    <property type="protein sequence ID" value="KAF0313383.1"/>
    <property type="molecule type" value="Genomic_DNA"/>
</dbReference>
<dbReference type="InterPro" id="IPR056277">
    <property type="entry name" value="PPIase_AIP"/>
</dbReference>
<dbReference type="Pfam" id="PF23322">
    <property type="entry name" value="PPIase_AIP"/>
    <property type="match status" value="1"/>
</dbReference>
<organism evidence="6 7">
    <name type="scientific">Amphibalanus amphitrite</name>
    <name type="common">Striped barnacle</name>
    <name type="synonym">Balanus amphitrite</name>
    <dbReference type="NCBI Taxonomy" id="1232801"/>
    <lineage>
        <taxon>Eukaryota</taxon>
        <taxon>Metazoa</taxon>
        <taxon>Ecdysozoa</taxon>
        <taxon>Arthropoda</taxon>
        <taxon>Crustacea</taxon>
        <taxon>Multicrustacea</taxon>
        <taxon>Cirripedia</taxon>
        <taxon>Thoracica</taxon>
        <taxon>Thoracicalcarea</taxon>
        <taxon>Balanomorpha</taxon>
        <taxon>Balanoidea</taxon>
        <taxon>Balanidae</taxon>
        <taxon>Amphibalaninae</taxon>
        <taxon>Amphibalanus</taxon>
    </lineage>
</organism>
<evidence type="ECO:0000256" key="4">
    <source>
        <dbReference type="ARBA" id="ARBA00022803"/>
    </source>
</evidence>
<name>A0A6A4X522_AMPAM</name>
<dbReference type="PANTHER" id="PTHR11242">
    <property type="entry name" value="ARYL HYDROCARBON RECEPTOR INTERACTING PROTEIN RELATED"/>
    <property type="match status" value="1"/>
</dbReference>
<reference evidence="6 7" key="1">
    <citation type="submission" date="2019-07" db="EMBL/GenBank/DDBJ databases">
        <title>Draft genome assembly of a fouling barnacle, Amphibalanus amphitrite (Darwin, 1854): The first reference genome for Thecostraca.</title>
        <authorList>
            <person name="Kim W."/>
        </authorList>
    </citation>
    <scope>NUCLEOTIDE SEQUENCE [LARGE SCALE GENOMIC DNA]</scope>
    <source>
        <strain evidence="6">SNU_AA5</strain>
        <tissue evidence="6">Soma without cirri and trophi</tissue>
    </source>
</reference>
<dbReference type="GO" id="GO:0003755">
    <property type="term" value="F:peptidyl-prolyl cis-trans isomerase activity"/>
    <property type="evidence" value="ECO:0007669"/>
    <property type="project" value="InterPro"/>
</dbReference>
<feature type="domain" description="AIP/AIPL N-terminal FKBP-type PPIase" evidence="5">
    <location>
        <begin position="24"/>
        <end position="147"/>
    </location>
</feature>
<comment type="subcellular location">
    <subcellularLocation>
        <location evidence="1">Cytoplasm</location>
    </subcellularLocation>
</comment>
<evidence type="ECO:0000256" key="2">
    <source>
        <dbReference type="ARBA" id="ARBA00022490"/>
    </source>
</evidence>
<keyword evidence="2" id="KW-0963">Cytoplasm</keyword>
<dbReference type="InterPro" id="IPR039663">
    <property type="entry name" value="AIP/AIPL1/TTC9"/>
</dbReference>
<evidence type="ECO:0000313" key="7">
    <source>
        <dbReference type="Proteomes" id="UP000440578"/>
    </source>
</evidence>
<keyword evidence="3" id="KW-0677">Repeat</keyword>
<gene>
    <name evidence="6" type="primary">Aipl1</name>
    <name evidence="6" type="ORF">FJT64_016094</name>
</gene>
<keyword evidence="7" id="KW-1185">Reference proteome</keyword>
<evidence type="ECO:0000259" key="5">
    <source>
        <dbReference type="Pfam" id="PF23322"/>
    </source>
</evidence>
<dbReference type="InterPro" id="IPR046357">
    <property type="entry name" value="PPIase_dom_sf"/>
</dbReference>